<evidence type="ECO:0000313" key="2">
    <source>
        <dbReference type="Proteomes" id="UP001597131"/>
    </source>
</evidence>
<proteinExistence type="predicted"/>
<keyword evidence="2" id="KW-1185">Reference proteome</keyword>
<dbReference type="Proteomes" id="UP001597131">
    <property type="component" value="Unassembled WGS sequence"/>
</dbReference>
<accession>A0ABW3NPP7</accession>
<protein>
    <submittedName>
        <fullName evidence="1">Uncharacterized protein</fullName>
    </submittedName>
</protein>
<name>A0ABW3NPP7_9FLAO</name>
<gene>
    <name evidence="1" type="ORF">ACFQ3Q_07610</name>
</gene>
<evidence type="ECO:0000313" key="1">
    <source>
        <dbReference type="EMBL" id="MFD1095608.1"/>
    </source>
</evidence>
<dbReference type="EMBL" id="JBHTLI010000001">
    <property type="protein sequence ID" value="MFD1095608.1"/>
    <property type="molecule type" value="Genomic_DNA"/>
</dbReference>
<sequence>MEKIPTAKIIEFRRKKTDSSKLTLVNNLKKPREKKENSDGGNYWTTSISSISQYYKEDGQDIILDKIDDLLGRHDLANAKISKIMYQRNIEILHNFEDFDFDSFRPSSKITYISKPVDKSVINISGVPIQVRPQHVYTYEENNIKKIGAIWFIAKKDGFETAEIGIFTEALFEYLEINHSKEYEIDPNYCIALDVTNLIDVRQDQIFEGSVPSLLNSSVEAIKKLL</sequence>
<dbReference type="RefSeq" id="WP_380744488.1">
    <property type="nucleotide sequence ID" value="NZ_JBHTLI010000001.1"/>
</dbReference>
<comment type="caution">
    <text evidence="1">The sequence shown here is derived from an EMBL/GenBank/DDBJ whole genome shotgun (WGS) entry which is preliminary data.</text>
</comment>
<organism evidence="1 2">
    <name type="scientific">Salegentibacter chungangensis</name>
    <dbReference type="NCBI Taxonomy" id="1335724"/>
    <lineage>
        <taxon>Bacteria</taxon>
        <taxon>Pseudomonadati</taxon>
        <taxon>Bacteroidota</taxon>
        <taxon>Flavobacteriia</taxon>
        <taxon>Flavobacteriales</taxon>
        <taxon>Flavobacteriaceae</taxon>
        <taxon>Salegentibacter</taxon>
    </lineage>
</organism>
<reference evidence="2" key="1">
    <citation type="journal article" date="2019" name="Int. J. Syst. Evol. Microbiol.">
        <title>The Global Catalogue of Microorganisms (GCM) 10K type strain sequencing project: providing services to taxonomists for standard genome sequencing and annotation.</title>
        <authorList>
            <consortium name="The Broad Institute Genomics Platform"/>
            <consortium name="The Broad Institute Genome Sequencing Center for Infectious Disease"/>
            <person name="Wu L."/>
            <person name="Ma J."/>
        </authorList>
    </citation>
    <scope>NUCLEOTIDE SEQUENCE [LARGE SCALE GENOMIC DNA]</scope>
    <source>
        <strain evidence="2">CCUG 64793</strain>
    </source>
</reference>